<proteinExistence type="predicted"/>
<comment type="caution">
    <text evidence="3">The sequence shown here is derived from an EMBL/GenBank/DDBJ whole genome shotgun (WGS) entry which is preliminary data.</text>
</comment>
<gene>
    <name evidence="3" type="ORF">ACFQMJ_25355</name>
</gene>
<protein>
    <submittedName>
        <fullName evidence="3">DUF402 domain-containing protein</fullName>
    </submittedName>
</protein>
<evidence type="ECO:0000259" key="2">
    <source>
        <dbReference type="Pfam" id="PF04167"/>
    </source>
</evidence>
<dbReference type="Gene3D" id="2.40.380.10">
    <property type="entry name" value="FomD-like"/>
    <property type="match status" value="1"/>
</dbReference>
<dbReference type="Pfam" id="PF04167">
    <property type="entry name" value="DUF402"/>
    <property type="match status" value="1"/>
</dbReference>
<keyword evidence="1" id="KW-0378">Hydrolase</keyword>
<reference evidence="4" key="1">
    <citation type="journal article" date="2019" name="Int. J. Syst. Evol. Microbiol.">
        <title>The Global Catalogue of Microorganisms (GCM) 10K type strain sequencing project: providing services to taxonomists for standard genome sequencing and annotation.</title>
        <authorList>
            <consortium name="The Broad Institute Genomics Platform"/>
            <consortium name="The Broad Institute Genome Sequencing Center for Infectious Disease"/>
            <person name="Wu L."/>
            <person name="Ma J."/>
        </authorList>
    </citation>
    <scope>NUCLEOTIDE SEQUENCE [LARGE SCALE GENOMIC DNA]</scope>
    <source>
        <strain evidence="4">KCTC 12907</strain>
    </source>
</reference>
<dbReference type="InterPro" id="IPR050212">
    <property type="entry name" value="Ntdp-like"/>
</dbReference>
<dbReference type="Proteomes" id="UP001596378">
    <property type="component" value="Unassembled WGS sequence"/>
</dbReference>
<dbReference type="PANTHER" id="PTHR39159:SF1">
    <property type="entry name" value="UPF0374 PROTEIN YGAC"/>
    <property type="match status" value="1"/>
</dbReference>
<name>A0ABW2FF84_9BACL</name>
<dbReference type="RefSeq" id="WP_378046642.1">
    <property type="nucleotide sequence ID" value="NZ_JBHMDN010000011.1"/>
</dbReference>
<sequence>MTESADWQYSKCVIKSFKHDGSLHRVWLENWQVPAKRLHAGQDPSKTWVLINEYTTVQESNGREWSSRVPAVTYFLPDRWYNVVALLEEEGVRYYCNMASPPYRYEGVLTYIDYDLDVVVMPDGTSMELDRDEYDLHRETYRYGEAIEERLEAELRTLRAAIAAGSFPFDDAEARSYYEQWKRRMTAEEEGETT</sequence>
<feature type="domain" description="DUF402" evidence="2">
    <location>
        <begin position="48"/>
        <end position="166"/>
    </location>
</feature>
<dbReference type="InterPro" id="IPR007295">
    <property type="entry name" value="DUF402"/>
</dbReference>
<organism evidence="3 4">
    <name type="scientific">Cohnella cellulosilytica</name>
    <dbReference type="NCBI Taxonomy" id="986710"/>
    <lineage>
        <taxon>Bacteria</taxon>
        <taxon>Bacillati</taxon>
        <taxon>Bacillota</taxon>
        <taxon>Bacilli</taxon>
        <taxon>Bacillales</taxon>
        <taxon>Paenibacillaceae</taxon>
        <taxon>Cohnella</taxon>
    </lineage>
</organism>
<evidence type="ECO:0000313" key="4">
    <source>
        <dbReference type="Proteomes" id="UP001596378"/>
    </source>
</evidence>
<keyword evidence="4" id="KW-1185">Reference proteome</keyword>
<dbReference type="SUPFAM" id="SSF159234">
    <property type="entry name" value="FomD-like"/>
    <property type="match status" value="1"/>
</dbReference>
<dbReference type="PANTHER" id="PTHR39159">
    <property type="match status" value="1"/>
</dbReference>
<evidence type="ECO:0000256" key="1">
    <source>
        <dbReference type="ARBA" id="ARBA00022801"/>
    </source>
</evidence>
<dbReference type="InterPro" id="IPR035930">
    <property type="entry name" value="FomD-like_sf"/>
</dbReference>
<dbReference type="EMBL" id="JBHTAI010000019">
    <property type="protein sequence ID" value="MFC7151880.1"/>
    <property type="molecule type" value="Genomic_DNA"/>
</dbReference>
<evidence type="ECO:0000313" key="3">
    <source>
        <dbReference type="EMBL" id="MFC7151880.1"/>
    </source>
</evidence>
<accession>A0ABW2FF84</accession>